<comment type="subcellular location">
    <subcellularLocation>
        <location evidence="1">Membrane</location>
        <topology evidence="1">Multi-pass membrane protein</topology>
    </subcellularLocation>
</comment>
<feature type="transmembrane region" description="Helical" evidence="7">
    <location>
        <begin position="763"/>
        <end position="781"/>
    </location>
</feature>
<dbReference type="OMA" id="CAAITQG"/>
<dbReference type="GO" id="GO:0015798">
    <property type="term" value="P:myo-inositol transport"/>
    <property type="evidence" value="ECO:0007669"/>
    <property type="project" value="UniProtKB-ARBA"/>
</dbReference>
<evidence type="ECO:0000256" key="1">
    <source>
        <dbReference type="ARBA" id="ARBA00004141"/>
    </source>
</evidence>
<dbReference type="InterPro" id="IPR020846">
    <property type="entry name" value="MFS_dom"/>
</dbReference>
<evidence type="ECO:0000256" key="2">
    <source>
        <dbReference type="ARBA" id="ARBA00010992"/>
    </source>
</evidence>
<evidence type="ECO:0000313" key="9">
    <source>
        <dbReference type="EMBL" id="CBY02426.1"/>
    </source>
</evidence>
<evidence type="ECO:0000256" key="4">
    <source>
        <dbReference type="ARBA" id="ARBA00022692"/>
    </source>
</evidence>
<dbReference type="InterPro" id="IPR036259">
    <property type="entry name" value="MFS_trans_sf"/>
</dbReference>
<dbReference type="GO" id="GO:0015791">
    <property type="term" value="P:polyol transmembrane transport"/>
    <property type="evidence" value="ECO:0007669"/>
    <property type="project" value="UniProtKB-ARBA"/>
</dbReference>
<feature type="domain" description="Major facilitator superfamily (MFS) profile" evidence="8">
    <location>
        <begin position="274"/>
        <end position="857"/>
    </location>
</feature>
<dbReference type="PRINTS" id="PR00171">
    <property type="entry name" value="SUGRTRNSPORT"/>
</dbReference>
<feature type="transmembrane region" description="Helical" evidence="7">
    <location>
        <begin position="416"/>
        <end position="436"/>
    </location>
</feature>
<dbReference type="InterPro" id="IPR003663">
    <property type="entry name" value="Sugar/inositol_transpt"/>
</dbReference>
<feature type="transmembrane region" description="Helical" evidence="7">
    <location>
        <begin position="802"/>
        <end position="825"/>
    </location>
</feature>
<evidence type="ECO:0000259" key="8">
    <source>
        <dbReference type="PROSITE" id="PS50850"/>
    </source>
</evidence>
<dbReference type="Pfam" id="PF00083">
    <property type="entry name" value="Sugar_tr"/>
    <property type="match status" value="2"/>
</dbReference>
<organism evidence="9 10">
    <name type="scientific">Leptosphaeria maculans (strain JN3 / isolate v23.1.3 / race Av1-4-5-6-7-8)</name>
    <name type="common">Blackleg fungus</name>
    <name type="synonym">Phoma lingam</name>
    <dbReference type="NCBI Taxonomy" id="985895"/>
    <lineage>
        <taxon>Eukaryota</taxon>
        <taxon>Fungi</taxon>
        <taxon>Dikarya</taxon>
        <taxon>Ascomycota</taxon>
        <taxon>Pezizomycotina</taxon>
        <taxon>Dothideomycetes</taxon>
        <taxon>Pleosporomycetidae</taxon>
        <taxon>Pleosporales</taxon>
        <taxon>Pleosporineae</taxon>
        <taxon>Leptosphaeriaceae</taxon>
        <taxon>Plenodomus</taxon>
        <taxon>Plenodomus lingam/Leptosphaeria maculans species complex</taxon>
    </lineage>
</organism>
<feature type="transmembrane region" description="Helical" evidence="7">
    <location>
        <begin position="736"/>
        <end position="757"/>
    </location>
</feature>
<keyword evidence="4 7" id="KW-0812">Transmembrane</keyword>
<dbReference type="OrthoDB" id="6339427at2759"/>
<dbReference type="HOGENOM" id="CLU_001265_43_3_1"/>
<proteinExistence type="inferred from homology"/>
<name>E5AD74_LEPMJ</name>
<comment type="similarity">
    <text evidence="2">Belongs to the major facilitator superfamily. Sugar transporter (TC 2.A.1.1) family.</text>
</comment>
<evidence type="ECO:0000313" key="10">
    <source>
        <dbReference type="Proteomes" id="UP000002668"/>
    </source>
</evidence>
<keyword evidence="6 7" id="KW-0472">Membrane</keyword>
<dbReference type="eggNOG" id="KOG0254">
    <property type="taxonomic scope" value="Eukaryota"/>
</dbReference>
<evidence type="ECO:0000256" key="5">
    <source>
        <dbReference type="ARBA" id="ARBA00022989"/>
    </source>
</evidence>
<keyword evidence="10" id="KW-1185">Reference proteome</keyword>
<dbReference type="GO" id="GO:0016020">
    <property type="term" value="C:membrane"/>
    <property type="evidence" value="ECO:0007669"/>
    <property type="project" value="UniProtKB-SubCell"/>
</dbReference>
<evidence type="ECO:0000256" key="6">
    <source>
        <dbReference type="ARBA" id="ARBA00023136"/>
    </source>
</evidence>
<dbReference type="GO" id="GO:0022857">
    <property type="term" value="F:transmembrane transporter activity"/>
    <property type="evidence" value="ECO:0007669"/>
    <property type="project" value="InterPro"/>
</dbReference>
<feature type="transmembrane region" description="Helical" evidence="7">
    <location>
        <begin position="317"/>
        <end position="339"/>
    </location>
</feature>
<protein>
    <recommendedName>
        <fullName evidence="8">Major facilitator superfamily (MFS) profile domain-containing protein</fullName>
    </recommendedName>
</protein>
<dbReference type="PANTHER" id="PTHR48020">
    <property type="entry name" value="PROTON MYO-INOSITOL COTRANSPORTER"/>
    <property type="match status" value="1"/>
</dbReference>
<feature type="transmembrane region" description="Helical" evidence="7">
    <location>
        <begin position="442"/>
        <end position="463"/>
    </location>
</feature>
<feature type="transmembrane region" description="Helical" evidence="7">
    <location>
        <begin position="831"/>
        <end position="853"/>
    </location>
</feature>
<dbReference type="InParanoid" id="E5AD74"/>
<evidence type="ECO:0000256" key="7">
    <source>
        <dbReference type="SAM" id="Phobius"/>
    </source>
</evidence>
<keyword evidence="3" id="KW-0813">Transport</keyword>
<accession>E5AD74</accession>
<dbReference type="Gene3D" id="1.20.1250.20">
    <property type="entry name" value="MFS general substrate transporter like domains"/>
    <property type="match status" value="2"/>
</dbReference>
<dbReference type="InterPro" id="IPR050814">
    <property type="entry name" value="Myo-inositol_Transporter"/>
</dbReference>
<keyword evidence="5 7" id="KW-1133">Transmembrane helix</keyword>
<sequence length="921" mass="101445">MLGCDLDPARTGAGTIRELDKTSSTPKRECCGGDKRSWGEVMEAGALGVRWTPCTDEIGQWHTLTESGLGRRHSAWRGPLITQSQPHPDGIIHENSRARLALGAVPCSVVQDVLCCQTPVCSTGIATIQPCGWSWVCLKADFWLKNKKGEMLLTSLFLVTHGRALVPCLLRENTSYQHYISTDIDNPFLTFDDSREDPTTGRTELEAYVWQFATEAGLADRYELLRFGARLARDKHEAMTRYAGEITDPEKMLLQTEKNKQSGFWRQSKFFRATIITASLGGMIQGWTQSANNGTAYGMPDEFGLCFRGDDCSSSDLWTFGMLNAIPLLSAGLFGTVLADPLQENFLGRRGSIMVSCGITIASTIGASVTHTVGQLAACRAINGIALGAKASITPIYSAELSPEHIRGAILANWQLADAAGIFFGFLANLLIVIYVEDKFKSWRILTNTVLIPTVPLLVMIYLMPESPRYLMKHGRYRKALEAFEQVQTTSLLASRDFIYAHAQLDFESRLMRGSAKEQGNLAQRIDISTQSLSGGLADSQLISPNDSVSQGQSIAAPTNDINLQLPLSSRGTVQSSALQTTQSQEPTIELRDLPTDLRHRTSDVSSLDIDWIQRARKKRNPYSYHIGVTGYFKRLVQLITKQRCRRALLSASISMISQQMTGVNTIAFLGTVVWENSLNVSSGPEDTNIGAQTGAIVGLTKDTAQTAAIIGLAFGAANYVFGLPAYWLSDVIGRSIMLALGLPNMAWSMLVFAFLFKIEGEAKVPLVSVFAIIFTAFYAPTAGTSPFSISAEVFPLVSREVGMAVSVAVNLLGAGILVLVFPFLMNSINITGALSIFAGLNLVAFVLVYLFVPETKMRTLEELQYTFDLPTRWHVEYRAGYIRKHVVNNWWRYVTRKQVAPPIPFYEWARITYDQKEGGN</sequence>
<gene>
    <name evidence="9" type="ORF">LEMA_P012130.1</name>
</gene>
<dbReference type="PROSITE" id="PS00217">
    <property type="entry name" value="SUGAR_TRANSPORT_2"/>
    <property type="match status" value="1"/>
</dbReference>
<dbReference type="EMBL" id="FP929139">
    <property type="protein sequence ID" value="CBY02426.1"/>
    <property type="molecule type" value="Genomic_DNA"/>
</dbReference>
<evidence type="ECO:0000256" key="3">
    <source>
        <dbReference type="ARBA" id="ARBA00022448"/>
    </source>
</evidence>
<dbReference type="PANTHER" id="PTHR48020:SF40">
    <property type="entry name" value="MAJOR FACILITATOR SUPERFAMILY (MFS) PROFILE DOMAIN-CONTAINING PROTEIN"/>
    <property type="match status" value="1"/>
</dbReference>
<dbReference type="SUPFAM" id="SSF103473">
    <property type="entry name" value="MFS general substrate transporter"/>
    <property type="match status" value="1"/>
</dbReference>
<reference evidence="10" key="1">
    <citation type="journal article" date="2011" name="Nat. Commun.">
        <title>Effector diversification within compartments of the Leptosphaeria maculans genome affected by Repeat-Induced Point mutations.</title>
        <authorList>
            <person name="Rouxel T."/>
            <person name="Grandaubert J."/>
            <person name="Hane J.K."/>
            <person name="Hoede C."/>
            <person name="van de Wouw A.P."/>
            <person name="Couloux A."/>
            <person name="Dominguez V."/>
            <person name="Anthouard V."/>
            <person name="Bally P."/>
            <person name="Bourras S."/>
            <person name="Cozijnsen A.J."/>
            <person name="Ciuffetti L.M."/>
            <person name="Degrave A."/>
            <person name="Dilmaghani A."/>
            <person name="Duret L."/>
            <person name="Fudal I."/>
            <person name="Goodwin S.B."/>
            <person name="Gout L."/>
            <person name="Glaser N."/>
            <person name="Linglin J."/>
            <person name="Kema G.H.J."/>
            <person name="Lapalu N."/>
            <person name="Lawrence C.B."/>
            <person name="May K."/>
            <person name="Meyer M."/>
            <person name="Ollivier B."/>
            <person name="Poulain J."/>
            <person name="Schoch C.L."/>
            <person name="Simon A."/>
            <person name="Spatafora J.W."/>
            <person name="Stachowiak A."/>
            <person name="Turgeon B.G."/>
            <person name="Tyler B.M."/>
            <person name="Vincent D."/>
            <person name="Weissenbach J."/>
            <person name="Amselem J."/>
            <person name="Quesneville H."/>
            <person name="Oliver R.P."/>
            <person name="Wincker P."/>
            <person name="Balesdent M.-H."/>
            <person name="Howlett B.J."/>
        </authorList>
    </citation>
    <scope>NUCLEOTIDE SEQUENCE [LARGE SCALE GENOMIC DNA]</scope>
    <source>
        <strain evidence="10">JN3 / isolate v23.1.3 / race Av1-4-5-6-7-8</strain>
    </source>
</reference>
<dbReference type="InterPro" id="IPR005829">
    <property type="entry name" value="Sugar_transporter_CS"/>
</dbReference>
<dbReference type="Proteomes" id="UP000002668">
    <property type="component" value="Genome"/>
</dbReference>
<dbReference type="InterPro" id="IPR005828">
    <property type="entry name" value="MFS_sugar_transport-like"/>
</dbReference>
<dbReference type="PROSITE" id="PS50850">
    <property type="entry name" value="MFS"/>
    <property type="match status" value="1"/>
</dbReference>
<dbReference type="AlphaFoldDB" id="E5AD74"/>
<dbReference type="VEuPathDB" id="FungiDB:LEMA_P012130.1"/>
<feature type="transmembrane region" description="Helical" evidence="7">
    <location>
        <begin position="708"/>
        <end position="729"/>
    </location>
</feature>